<dbReference type="Pfam" id="PF00593">
    <property type="entry name" value="TonB_dep_Rec_b-barrel"/>
    <property type="match status" value="1"/>
</dbReference>
<dbReference type="AlphaFoldDB" id="A0A4R3UFL8"/>
<organism evidence="16 17">
    <name type="scientific">Roseateles saccharophilus</name>
    <name type="common">Pseudomonas saccharophila</name>
    <dbReference type="NCBI Taxonomy" id="304"/>
    <lineage>
        <taxon>Bacteria</taxon>
        <taxon>Pseudomonadati</taxon>
        <taxon>Pseudomonadota</taxon>
        <taxon>Betaproteobacteria</taxon>
        <taxon>Burkholderiales</taxon>
        <taxon>Sphaerotilaceae</taxon>
        <taxon>Roseateles</taxon>
    </lineage>
</organism>
<evidence type="ECO:0000256" key="12">
    <source>
        <dbReference type="SAM" id="MobiDB-lite"/>
    </source>
</evidence>
<dbReference type="OrthoDB" id="98353at2"/>
<keyword evidence="7 10" id="KW-0472">Membrane</keyword>
<gene>
    <name evidence="16" type="ORF">EV671_103618</name>
</gene>
<evidence type="ECO:0000313" key="17">
    <source>
        <dbReference type="Proteomes" id="UP000295110"/>
    </source>
</evidence>
<keyword evidence="3 10" id="KW-0813">Transport</keyword>
<feature type="domain" description="TonB-dependent receptor-like beta-barrel" evidence="14">
    <location>
        <begin position="244"/>
        <end position="711"/>
    </location>
</feature>
<dbReference type="InterPro" id="IPR000531">
    <property type="entry name" value="Beta-barrel_TonB"/>
</dbReference>
<feature type="compositionally biased region" description="Polar residues" evidence="12">
    <location>
        <begin position="599"/>
        <end position="610"/>
    </location>
</feature>
<evidence type="ECO:0000256" key="7">
    <source>
        <dbReference type="ARBA" id="ARBA00023136"/>
    </source>
</evidence>
<keyword evidence="17" id="KW-1185">Reference proteome</keyword>
<evidence type="ECO:0000313" key="16">
    <source>
        <dbReference type="EMBL" id="TCU88987.1"/>
    </source>
</evidence>
<dbReference type="Pfam" id="PF07715">
    <property type="entry name" value="Plug"/>
    <property type="match status" value="1"/>
</dbReference>
<feature type="signal peptide" evidence="13">
    <location>
        <begin position="1"/>
        <end position="21"/>
    </location>
</feature>
<name>A0A4R3UFL8_ROSSA</name>
<evidence type="ECO:0000256" key="4">
    <source>
        <dbReference type="ARBA" id="ARBA00022452"/>
    </source>
</evidence>
<evidence type="ECO:0000256" key="13">
    <source>
        <dbReference type="SAM" id="SignalP"/>
    </source>
</evidence>
<evidence type="ECO:0000256" key="6">
    <source>
        <dbReference type="ARBA" id="ARBA00023077"/>
    </source>
</evidence>
<evidence type="ECO:0000256" key="1">
    <source>
        <dbReference type="ARBA" id="ARBA00004571"/>
    </source>
</evidence>
<evidence type="ECO:0000256" key="11">
    <source>
        <dbReference type="RuleBase" id="RU003357"/>
    </source>
</evidence>
<keyword evidence="13" id="KW-0732">Signal</keyword>
<evidence type="ECO:0000256" key="2">
    <source>
        <dbReference type="ARBA" id="ARBA00009810"/>
    </source>
</evidence>
<dbReference type="PROSITE" id="PS52016">
    <property type="entry name" value="TONB_DEPENDENT_REC_3"/>
    <property type="match status" value="1"/>
</dbReference>
<evidence type="ECO:0000256" key="9">
    <source>
        <dbReference type="ARBA" id="ARBA00023237"/>
    </source>
</evidence>
<keyword evidence="5 10" id="KW-0812">Transmembrane</keyword>
<dbReference type="GO" id="GO:0009279">
    <property type="term" value="C:cell outer membrane"/>
    <property type="evidence" value="ECO:0007669"/>
    <property type="project" value="UniProtKB-SubCell"/>
</dbReference>
<proteinExistence type="inferred from homology"/>
<dbReference type="SUPFAM" id="SSF56935">
    <property type="entry name" value="Porins"/>
    <property type="match status" value="1"/>
</dbReference>
<evidence type="ECO:0000259" key="14">
    <source>
        <dbReference type="Pfam" id="PF00593"/>
    </source>
</evidence>
<dbReference type="RefSeq" id="WP_132575690.1">
    <property type="nucleotide sequence ID" value="NZ_CBCSGL010000075.1"/>
</dbReference>
<dbReference type="Gene3D" id="2.170.130.10">
    <property type="entry name" value="TonB-dependent receptor, plug domain"/>
    <property type="match status" value="1"/>
</dbReference>
<keyword evidence="4 10" id="KW-1134">Transmembrane beta strand</keyword>
<keyword evidence="8 16" id="KW-0675">Receptor</keyword>
<evidence type="ECO:0000256" key="3">
    <source>
        <dbReference type="ARBA" id="ARBA00022448"/>
    </source>
</evidence>
<dbReference type="InterPro" id="IPR039426">
    <property type="entry name" value="TonB-dep_rcpt-like"/>
</dbReference>
<feature type="domain" description="TonB-dependent receptor plug" evidence="15">
    <location>
        <begin position="45"/>
        <end position="156"/>
    </location>
</feature>
<reference evidence="16 17" key="1">
    <citation type="submission" date="2019-03" db="EMBL/GenBank/DDBJ databases">
        <title>Genomic Encyclopedia of Type Strains, Phase IV (KMG-IV): sequencing the most valuable type-strain genomes for metagenomic binning, comparative biology and taxonomic classification.</title>
        <authorList>
            <person name="Goeker M."/>
        </authorList>
    </citation>
    <scope>NUCLEOTIDE SEQUENCE [LARGE SCALE GENOMIC DNA]</scope>
    <source>
        <strain evidence="16 17">DSM 654</strain>
    </source>
</reference>
<sequence length="770" mass="80720">MHRNGRCWALLALATASAANAQIQLERVEVVGMSPVAGLGLPRDQIAANVQTARAADIERSQAADLTSFMNRRLGSVYLNEMQGNPLQPDVNFRGYTASPLLGSQQGLSLYVDGVRLNQPFGDVVSWDLVPKVAIASVTLNPGSNPLFGLNTLGGALSVQTKDGLKNAGSALQLQAGAFGRRTAEFEHGGSTDEGGHWFVAGNKFREDGWRVDSPSDVNQLFGKLGHRGADSELTLSAALASTDLNGNGLQEQRLLARDRASVYTRPDNTKNRAALVNLALSQALGEHWTLAGNAYARAILSRSFNGDLNDDALGQPGDAGIPNGVIHRSRTQQRNAGFNAQLGYDGPLLGLASKSLLGAAADFSASHFTQDAELGDLNPDRSVSGSGEMPADSRVDLLGRTRTLSLFASSVLTLGPATHLSLSGRYNDSRLRNRDAINPGGGPGSLDGRQRFSRFNPAIGLSFDPVAGVNAWAGIGQGSRDPSSVELGCADPANPCRLPNAFAGDPPLKQVVTTTVEAGLRSAAGAPLAWNLGLFRSDNRDDLLFVADDAAGFGYFKNFGRTRRQGIELGLSVQPARGLTAGANLTLLDASYRSAETVNGASNSSNDTASAGRPGVDGNIAIRPGDRIPLVPRRMLKLYADLDLGEAWSLGADAIATSGAPARGNENGQHRPDGVYYLGPGRSAGHAVLNVTAAWKPAKGIKLFAQVANLLDRAYSTAAQLGPTGFDAAGNFQGQPFPANANGDHPLRHATFFAPGAPRSVSVGLKLGF</sequence>
<comment type="subcellular location">
    <subcellularLocation>
        <location evidence="1 10">Cell outer membrane</location>
        <topology evidence="1 10">Multi-pass membrane protein</topology>
    </subcellularLocation>
</comment>
<evidence type="ECO:0000256" key="10">
    <source>
        <dbReference type="PROSITE-ProRule" id="PRU01360"/>
    </source>
</evidence>
<dbReference type="GO" id="GO:0044718">
    <property type="term" value="P:siderophore transmembrane transport"/>
    <property type="evidence" value="ECO:0007669"/>
    <property type="project" value="TreeGrafter"/>
</dbReference>
<dbReference type="InterPro" id="IPR037066">
    <property type="entry name" value="Plug_dom_sf"/>
</dbReference>
<dbReference type="GO" id="GO:0015344">
    <property type="term" value="F:siderophore uptake transmembrane transporter activity"/>
    <property type="evidence" value="ECO:0007669"/>
    <property type="project" value="TreeGrafter"/>
</dbReference>
<comment type="similarity">
    <text evidence="2 10 11">Belongs to the TonB-dependent receptor family.</text>
</comment>
<dbReference type="InterPro" id="IPR012910">
    <property type="entry name" value="Plug_dom"/>
</dbReference>
<keyword evidence="6 11" id="KW-0798">TonB box</keyword>
<keyword evidence="9 10" id="KW-0998">Cell outer membrane</keyword>
<dbReference type="Proteomes" id="UP000295110">
    <property type="component" value="Unassembled WGS sequence"/>
</dbReference>
<evidence type="ECO:0000256" key="5">
    <source>
        <dbReference type="ARBA" id="ARBA00022692"/>
    </source>
</evidence>
<dbReference type="PANTHER" id="PTHR30069">
    <property type="entry name" value="TONB-DEPENDENT OUTER MEMBRANE RECEPTOR"/>
    <property type="match status" value="1"/>
</dbReference>
<dbReference type="EMBL" id="SMBU01000036">
    <property type="protein sequence ID" value="TCU88987.1"/>
    <property type="molecule type" value="Genomic_DNA"/>
</dbReference>
<dbReference type="Gene3D" id="2.40.170.20">
    <property type="entry name" value="TonB-dependent receptor, beta-barrel domain"/>
    <property type="match status" value="1"/>
</dbReference>
<evidence type="ECO:0000256" key="8">
    <source>
        <dbReference type="ARBA" id="ARBA00023170"/>
    </source>
</evidence>
<feature type="chain" id="PRO_5020499359" evidence="13">
    <location>
        <begin position="22"/>
        <end position="770"/>
    </location>
</feature>
<protein>
    <submittedName>
        <fullName evidence="16">Outer membrane receptor protein involved in Fe transport</fullName>
    </submittedName>
</protein>
<comment type="caution">
    <text evidence="16">The sequence shown here is derived from an EMBL/GenBank/DDBJ whole genome shotgun (WGS) entry which is preliminary data.</text>
</comment>
<feature type="region of interest" description="Disordered" evidence="12">
    <location>
        <begin position="599"/>
        <end position="619"/>
    </location>
</feature>
<dbReference type="InterPro" id="IPR036942">
    <property type="entry name" value="Beta-barrel_TonB_sf"/>
</dbReference>
<accession>A0A4R3UFL8</accession>
<dbReference type="PANTHER" id="PTHR30069:SF39">
    <property type="entry name" value="BLL6183 PROTEIN"/>
    <property type="match status" value="1"/>
</dbReference>
<evidence type="ECO:0000259" key="15">
    <source>
        <dbReference type="Pfam" id="PF07715"/>
    </source>
</evidence>